<name>A0A4Q7NK22_9BURK</name>
<dbReference type="Proteomes" id="UP000292445">
    <property type="component" value="Unassembled WGS sequence"/>
</dbReference>
<dbReference type="OrthoDB" id="8966094at2"/>
<organism evidence="1 2">
    <name type="scientific">Pigmentiphaga kullae</name>
    <dbReference type="NCBI Taxonomy" id="151784"/>
    <lineage>
        <taxon>Bacteria</taxon>
        <taxon>Pseudomonadati</taxon>
        <taxon>Pseudomonadota</taxon>
        <taxon>Betaproteobacteria</taxon>
        <taxon>Burkholderiales</taxon>
        <taxon>Alcaligenaceae</taxon>
        <taxon>Pigmentiphaga</taxon>
    </lineage>
</organism>
<gene>
    <name evidence="1" type="ORF">EV675_1265</name>
</gene>
<evidence type="ECO:0000313" key="2">
    <source>
        <dbReference type="Proteomes" id="UP000292445"/>
    </source>
</evidence>
<sequence>MNFTDLIQRFAAQAPGTDSFLKVKEGSLALVSSDSEHAAAYFLIYGFARSYVLLYEDQGIAPAFAETAKTQLLSYMNRLDEAFRSGTAQDLVAALNWIVLDYGRSGKIF</sequence>
<keyword evidence="2" id="KW-1185">Reference proteome</keyword>
<dbReference type="EMBL" id="SGXC01000001">
    <property type="protein sequence ID" value="RZS85242.1"/>
    <property type="molecule type" value="Genomic_DNA"/>
</dbReference>
<dbReference type="RefSeq" id="WP_087838841.1">
    <property type="nucleotide sequence ID" value="NZ_SGXC01000001.1"/>
</dbReference>
<comment type="caution">
    <text evidence="1">The sequence shown here is derived from an EMBL/GenBank/DDBJ whole genome shotgun (WGS) entry which is preliminary data.</text>
</comment>
<protein>
    <submittedName>
        <fullName evidence="1">Uncharacterized protein</fullName>
    </submittedName>
</protein>
<evidence type="ECO:0000313" key="1">
    <source>
        <dbReference type="EMBL" id="RZS85242.1"/>
    </source>
</evidence>
<proteinExistence type="predicted"/>
<accession>A0A4Q7NK22</accession>
<reference evidence="1 2" key="1">
    <citation type="submission" date="2019-02" db="EMBL/GenBank/DDBJ databases">
        <title>Genomic Encyclopedia of Type Strains, Phase IV (KMG-IV): sequencing the most valuable type-strain genomes for metagenomic binning, comparative biology and taxonomic classification.</title>
        <authorList>
            <person name="Goeker M."/>
        </authorList>
    </citation>
    <scope>NUCLEOTIDE SEQUENCE [LARGE SCALE GENOMIC DNA]</scope>
    <source>
        <strain evidence="1 2">K24</strain>
    </source>
</reference>
<dbReference type="AlphaFoldDB" id="A0A4Q7NK22"/>